<dbReference type="PROSITE" id="PS50071">
    <property type="entry name" value="HOMEOBOX_2"/>
    <property type="match status" value="1"/>
</dbReference>
<sequence>MMTTQQQSADQVKSYAYPLGPPSVDIPHTAASVAPCKSEPTAVLSDARAGATGGSSTDSSSSTTALPDRKRKEPASPSDRFDADGRAEAVDKQQQLQPSKKSRRELPPHTVAILKGWMLSREHVKHPYPTDEDKQVLLKKTGISMKQLTNWFTNARKRIWKPMMRREHSRQMQSAIDFDHTAVREFPGSGLCQQYAQSSYAPRSAVRHSFDVGSLGAPPHMAAAAAFDRCARPQAIPVDAPMYPIRAMRSMSEAPTRTEVDGYVEPERIRERELERGRVGCAPRNSLSPRGHKILQEWVTANAQREYSYPNDAERLQLARDTGLDVLQVDEWVTSLREQMGIRGASIRSAGHALFPLKPAVYGERRSIPTSGNSMFPPRQTISGSLRSSVPSVGNPQFPPPPVRREVCDSQFAAFPSAASNCPGHETSRVRSMTISTSPYLLPPSSSGSAGVDTQGQTAESALPSLASRSLMGRPPPIVTCNGPTMGQPRDSRSRTLDMGQFANARRRKMTFQDILASSSGPAAGAVPAAATSSALPQTTSVVVASIHNMANVYPNNGVPSITAYPGAASSGFQPKHPSSSSSEQQSGRRIV</sequence>
<evidence type="ECO:0000256" key="5">
    <source>
        <dbReference type="SAM" id="MobiDB-lite"/>
    </source>
</evidence>
<comment type="caution">
    <text evidence="7">The sequence shown here is derived from an EMBL/GenBank/DDBJ whole genome shotgun (WGS) entry which is preliminary data.</text>
</comment>
<evidence type="ECO:0000259" key="6">
    <source>
        <dbReference type="PROSITE" id="PS50071"/>
    </source>
</evidence>
<dbReference type="GO" id="GO:0003677">
    <property type="term" value="F:DNA binding"/>
    <property type="evidence" value="ECO:0007669"/>
    <property type="project" value="UniProtKB-UniRule"/>
</dbReference>
<keyword evidence="2 4" id="KW-0371">Homeobox</keyword>
<gene>
    <name evidence="7" type="ORF">HBR001_LOCUS7587</name>
</gene>
<evidence type="ECO:0000313" key="8">
    <source>
        <dbReference type="Proteomes" id="UP001162031"/>
    </source>
</evidence>
<dbReference type="PANTHER" id="PTHR11850">
    <property type="entry name" value="HOMEOBOX PROTEIN TRANSCRIPTION FACTORS"/>
    <property type="match status" value="1"/>
</dbReference>
<feature type="domain" description="Homeobox" evidence="6">
    <location>
        <begin position="97"/>
        <end position="162"/>
    </location>
</feature>
<dbReference type="InterPro" id="IPR050224">
    <property type="entry name" value="TALE_homeobox"/>
</dbReference>
<dbReference type="InterPro" id="IPR009057">
    <property type="entry name" value="Homeodomain-like_sf"/>
</dbReference>
<dbReference type="SMART" id="SM00389">
    <property type="entry name" value="HOX"/>
    <property type="match status" value="2"/>
</dbReference>
<reference evidence="7" key="1">
    <citation type="submission" date="2022-12" db="EMBL/GenBank/DDBJ databases">
        <authorList>
            <person name="Webb A."/>
        </authorList>
    </citation>
    <scope>NUCLEOTIDE SEQUENCE</scope>
    <source>
        <strain evidence="7">Hp1</strain>
    </source>
</reference>
<evidence type="ECO:0000313" key="7">
    <source>
        <dbReference type="EMBL" id="CAI5738742.1"/>
    </source>
</evidence>
<dbReference type="InterPro" id="IPR001356">
    <property type="entry name" value="HD"/>
</dbReference>
<keyword evidence="3 4" id="KW-0539">Nucleus</keyword>
<comment type="subcellular location">
    <subcellularLocation>
        <location evidence="4">Nucleus</location>
    </subcellularLocation>
</comment>
<evidence type="ECO:0000256" key="2">
    <source>
        <dbReference type="ARBA" id="ARBA00023155"/>
    </source>
</evidence>
<proteinExistence type="predicted"/>
<keyword evidence="8" id="KW-1185">Reference proteome</keyword>
<feature type="region of interest" description="Disordered" evidence="5">
    <location>
        <begin position="468"/>
        <end position="495"/>
    </location>
</feature>
<feature type="compositionally biased region" description="Basic and acidic residues" evidence="5">
    <location>
        <begin position="67"/>
        <end position="91"/>
    </location>
</feature>
<dbReference type="SUPFAM" id="SSF46689">
    <property type="entry name" value="Homeodomain-like"/>
    <property type="match status" value="1"/>
</dbReference>
<evidence type="ECO:0000256" key="3">
    <source>
        <dbReference type="ARBA" id="ARBA00023242"/>
    </source>
</evidence>
<dbReference type="AlphaFoldDB" id="A0AAV0UPB4"/>
<dbReference type="InterPro" id="IPR008422">
    <property type="entry name" value="KN_HD"/>
</dbReference>
<keyword evidence="1 4" id="KW-0238">DNA-binding</keyword>
<protein>
    <recommendedName>
        <fullName evidence="6">Homeobox domain-containing protein</fullName>
    </recommendedName>
</protein>
<feature type="region of interest" description="Disordered" evidence="5">
    <location>
        <begin position="558"/>
        <end position="592"/>
    </location>
</feature>
<accession>A0AAV0UPB4</accession>
<dbReference type="Proteomes" id="UP001162031">
    <property type="component" value="Unassembled WGS sequence"/>
</dbReference>
<feature type="DNA-binding region" description="Homeobox" evidence="4">
    <location>
        <begin position="99"/>
        <end position="163"/>
    </location>
</feature>
<dbReference type="Gene3D" id="1.10.10.60">
    <property type="entry name" value="Homeodomain-like"/>
    <property type="match status" value="2"/>
</dbReference>
<feature type="region of interest" description="Disordered" evidence="5">
    <location>
        <begin position="1"/>
        <end position="108"/>
    </location>
</feature>
<evidence type="ECO:0000256" key="4">
    <source>
        <dbReference type="PROSITE-ProRule" id="PRU00108"/>
    </source>
</evidence>
<dbReference type="CDD" id="cd00086">
    <property type="entry name" value="homeodomain"/>
    <property type="match status" value="2"/>
</dbReference>
<feature type="compositionally biased region" description="Low complexity" evidence="5">
    <location>
        <begin position="570"/>
        <end position="586"/>
    </location>
</feature>
<name>A0AAV0UPB4_HYABA</name>
<dbReference type="GO" id="GO:0006355">
    <property type="term" value="P:regulation of DNA-templated transcription"/>
    <property type="evidence" value="ECO:0007669"/>
    <property type="project" value="InterPro"/>
</dbReference>
<feature type="compositionally biased region" description="Polar residues" evidence="5">
    <location>
        <begin position="1"/>
        <end position="11"/>
    </location>
</feature>
<dbReference type="EMBL" id="CANTFL010001387">
    <property type="protein sequence ID" value="CAI5738742.1"/>
    <property type="molecule type" value="Genomic_DNA"/>
</dbReference>
<dbReference type="GO" id="GO:0005634">
    <property type="term" value="C:nucleus"/>
    <property type="evidence" value="ECO:0007669"/>
    <property type="project" value="UniProtKB-SubCell"/>
</dbReference>
<organism evidence="7 8">
    <name type="scientific">Hyaloperonospora brassicae</name>
    <name type="common">Brassica downy mildew</name>
    <name type="synonym">Peronospora brassicae</name>
    <dbReference type="NCBI Taxonomy" id="162125"/>
    <lineage>
        <taxon>Eukaryota</taxon>
        <taxon>Sar</taxon>
        <taxon>Stramenopiles</taxon>
        <taxon>Oomycota</taxon>
        <taxon>Peronosporomycetes</taxon>
        <taxon>Peronosporales</taxon>
        <taxon>Peronosporaceae</taxon>
        <taxon>Hyaloperonospora</taxon>
    </lineage>
</organism>
<feature type="compositionally biased region" description="Low complexity" evidence="5">
    <location>
        <begin position="45"/>
        <end position="65"/>
    </location>
</feature>
<evidence type="ECO:0000256" key="1">
    <source>
        <dbReference type="ARBA" id="ARBA00023125"/>
    </source>
</evidence>
<dbReference type="Pfam" id="PF05920">
    <property type="entry name" value="Homeobox_KN"/>
    <property type="match status" value="1"/>
</dbReference>